<evidence type="ECO:0000313" key="2">
    <source>
        <dbReference type="EMBL" id="AYF76796.1"/>
    </source>
</evidence>
<dbReference type="PANTHER" id="PTHR33371:SF4">
    <property type="entry name" value="INTERMEMBRANE PHOSPHOLIPID TRANSPORT SYSTEM BINDING PROTEIN MLAD"/>
    <property type="match status" value="1"/>
</dbReference>
<dbReference type="EMBL" id="CP032568">
    <property type="protein sequence ID" value="AYF76796.1"/>
    <property type="molecule type" value="Genomic_DNA"/>
</dbReference>
<feature type="domain" description="Mce/MlaD" evidence="1">
    <location>
        <begin position="45"/>
        <end position="116"/>
    </location>
</feature>
<evidence type="ECO:0000259" key="1">
    <source>
        <dbReference type="Pfam" id="PF02470"/>
    </source>
</evidence>
<gene>
    <name evidence="2" type="ORF">D7D52_26620</name>
</gene>
<accession>A0A386ZH33</accession>
<reference evidence="2 3" key="1">
    <citation type="submission" date="2018-09" db="EMBL/GenBank/DDBJ databases">
        <title>Nocardia yunnanensis sp. nov., an actinomycete isolated from a soil sample.</title>
        <authorList>
            <person name="Zhang J."/>
        </authorList>
    </citation>
    <scope>NUCLEOTIDE SEQUENCE [LARGE SCALE GENOMIC DNA]</scope>
    <source>
        <strain evidence="2 3">CFHS0054</strain>
    </source>
</reference>
<dbReference type="Pfam" id="PF02470">
    <property type="entry name" value="MlaD"/>
    <property type="match status" value="1"/>
</dbReference>
<dbReference type="Proteomes" id="UP000267164">
    <property type="component" value="Chromosome"/>
</dbReference>
<dbReference type="InterPro" id="IPR003399">
    <property type="entry name" value="Mce/MlaD"/>
</dbReference>
<keyword evidence="3" id="KW-1185">Reference proteome</keyword>
<dbReference type="OrthoDB" id="4367361at2"/>
<sequence length="342" mass="36355">MPGVPTSRRGALRAGVLVLVFLLAAVFAWRGFATHRDDGLMRIQLRTSHTGEGINSGANVRLNGVQVGRITGVDSTPGGTQLITLAVDRSQLFGLSDSMRVDFAPANLFGISEIVLVRGQGGTALHDGSIVDLTAAGRVNDVTMGSLLRSLSQTSLTVLTPQLTEVLNEFGSDIKAFTPLIEAMVGVSRAVADTQRYPSSFLIEQYASFFRGVASFSDGFVKLISEIYHIDVLRNDRARFDIGVSLVADQLFPELSQLFRTANGALGGYSSSLAVLLGQLARTVPDPDRSHADLSELIDRLDRTFRPTPDGPQVGLDIVVRGMPGIAVPLLGGALPASMGGH</sequence>
<dbReference type="InterPro" id="IPR052336">
    <property type="entry name" value="MlaD_Phospholipid_Transporter"/>
</dbReference>
<organism evidence="2 3">
    <name type="scientific">Nocardia yunnanensis</name>
    <dbReference type="NCBI Taxonomy" id="2382165"/>
    <lineage>
        <taxon>Bacteria</taxon>
        <taxon>Bacillati</taxon>
        <taxon>Actinomycetota</taxon>
        <taxon>Actinomycetes</taxon>
        <taxon>Mycobacteriales</taxon>
        <taxon>Nocardiaceae</taxon>
        <taxon>Nocardia</taxon>
    </lineage>
</organism>
<evidence type="ECO:0000313" key="3">
    <source>
        <dbReference type="Proteomes" id="UP000267164"/>
    </source>
</evidence>
<dbReference type="PANTHER" id="PTHR33371">
    <property type="entry name" value="INTERMEMBRANE PHOSPHOLIPID TRANSPORT SYSTEM BINDING PROTEIN MLAD-RELATED"/>
    <property type="match status" value="1"/>
</dbReference>
<protein>
    <submittedName>
        <fullName evidence="2">MCE family protein</fullName>
    </submittedName>
</protein>
<dbReference type="AlphaFoldDB" id="A0A386ZH33"/>
<name>A0A386ZH33_9NOCA</name>
<dbReference type="KEGG" id="nyu:D7D52_26620"/>
<proteinExistence type="predicted"/>